<dbReference type="CDD" id="cd06259">
    <property type="entry name" value="YdcF-like"/>
    <property type="match status" value="1"/>
</dbReference>
<keyword evidence="1" id="KW-1133">Transmembrane helix</keyword>
<dbReference type="InterPro" id="IPR051599">
    <property type="entry name" value="Cell_Envelope_Assoc"/>
</dbReference>
<dbReference type="PANTHER" id="PTHR30336">
    <property type="entry name" value="INNER MEMBRANE PROTEIN, PROBABLE PERMEASE"/>
    <property type="match status" value="1"/>
</dbReference>
<comment type="caution">
    <text evidence="3">The sequence shown here is derived from an EMBL/GenBank/DDBJ whole genome shotgun (WGS) entry which is preliminary data.</text>
</comment>
<protein>
    <submittedName>
        <fullName evidence="3">Membrane protein</fullName>
    </submittedName>
</protein>
<feature type="transmembrane region" description="Helical" evidence="1">
    <location>
        <begin position="37"/>
        <end position="57"/>
    </location>
</feature>
<organism evidence="3 4">
    <name type="scientific">Thalassotalea profundi</name>
    <dbReference type="NCBI Taxonomy" id="2036687"/>
    <lineage>
        <taxon>Bacteria</taxon>
        <taxon>Pseudomonadati</taxon>
        <taxon>Pseudomonadota</taxon>
        <taxon>Gammaproteobacteria</taxon>
        <taxon>Alteromonadales</taxon>
        <taxon>Colwelliaceae</taxon>
        <taxon>Thalassotalea</taxon>
    </lineage>
</organism>
<evidence type="ECO:0000313" key="3">
    <source>
        <dbReference type="EMBL" id="GHE83664.1"/>
    </source>
</evidence>
<keyword evidence="4" id="KW-1185">Reference proteome</keyword>
<feature type="domain" description="DUF218" evidence="2">
    <location>
        <begin position="80"/>
        <end position="243"/>
    </location>
</feature>
<feature type="transmembrane region" description="Helical" evidence="1">
    <location>
        <begin position="12"/>
        <end position="31"/>
    </location>
</feature>
<proteinExistence type="predicted"/>
<dbReference type="InterPro" id="IPR014729">
    <property type="entry name" value="Rossmann-like_a/b/a_fold"/>
</dbReference>
<dbReference type="Gene3D" id="3.40.50.620">
    <property type="entry name" value="HUPs"/>
    <property type="match status" value="1"/>
</dbReference>
<accession>A0ABQ3IGF0</accession>
<keyword evidence="1" id="KW-0472">Membrane</keyword>
<dbReference type="InterPro" id="IPR003848">
    <property type="entry name" value="DUF218"/>
</dbReference>
<dbReference type="Pfam" id="PF02698">
    <property type="entry name" value="DUF218"/>
    <property type="match status" value="1"/>
</dbReference>
<evidence type="ECO:0000313" key="4">
    <source>
        <dbReference type="Proteomes" id="UP000626370"/>
    </source>
</evidence>
<dbReference type="EMBL" id="BNAH01000003">
    <property type="protein sequence ID" value="GHE83664.1"/>
    <property type="molecule type" value="Genomic_DNA"/>
</dbReference>
<evidence type="ECO:0000256" key="1">
    <source>
        <dbReference type="SAM" id="Phobius"/>
    </source>
</evidence>
<reference evidence="4" key="1">
    <citation type="journal article" date="2019" name="Int. J. Syst. Evol. Microbiol.">
        <title>The Global Catalogue of Microorganisms (GCM) 10K type strain sequencing project: providing services to taxonomists for standard genome sequencing and annotation.</title>
        <authorList>
            <consortium name="The Broad Institute Genomics Platform"/>
            <consortium name="The Broad Institute Genome Sequencing Center for Infectious Disease"/>
            <person name="Wu L."/>
            <person name="Ma J."/>
        </authorList>
    </citation>
    <scope>NUCLEOTIDE SEQUENCE [LARGE SCALE GENOMIC DNA]</scope>
    <source>
        <strain evidence="4">CGMCC 1.15922</strain>
    </source>
</reference>
<keyword evidence="1" id="KW-0812">Transmembrane</keyword>
<gene>
    <name evidence="3" type="primary">ycbC</name>
    <name evidence="3" type="ORF">GCM10011501_10330</name>
</gene>
<dbReference type="PANTHER" id="PTHR30336:SF4">
    <property type="entry name" value="ENVELOPE BIOGENESIS FACTOR ELYC"/>
    <property type="match status" value="1"/>
</dbReference>
<sequence>MDLFFLKKVVTAMIMPLSVALLLLLVALILFRKKPAMSFKCLIAGFILLLTISLSPISDRIMRPIETQYSAFTHSKAPVDYIIILGCGHRTDNTMPITSQLKACSLERLIEGIRILNIHPEATLITSGAAHDDVVANAEKVKQAALLLGVNNSKILVEPFAKDTEEEAELIAPRVKGKNVVLVTNADHMPRAMSYFNQQGVNAIAAPASPWVKGFHDEKGWGYYVPNTKSLAQTTRAWYEYVGQLVQWLKTLF</sequence>
<dbReference type="RefSeq" id="WP_189377043.1">
    <property type="nucleotide sequence ID" value="NZ_BNAH01000003.1"/>
</dbReference>
<name>A0ABQ3IGF0_9GAMM</name>
<dbReference type="Proteomes" id="UP000626370">
    <property type="component" value="Unassembled WGS sequence"/>
</dbReference>
<evidence type="ECO:0000259" key="2">
    <source>
        <dbReference type="Pfam" id="PF02698"/>
    </source>
</evidence>